<dbReference type="RefSeq" id="WP_036656818.1">
    <property type="nucleotide sequence ID" value="NZ_JQCR01000003.1"/>
</dbReference>
<dbReference type="CDD" id="cd04301">
    <property type="entry name" value="NAT_SF"/>
    <property type="match status" value="1"/>
</dbReference>
<reference evidence="4 5" key="1">
    <citation type="submission" date="2014-08" db="EMBL/GenBank/DDBJ databases">
        <authorList>
            <person name="den Bakker H.C."/>
        </authorList>
    </citation>
    <scope>NUCLEOTIDE SEQUENCE [LARGE SCALE GENOMIC DNA]</scope>
    <source>
        <strain evidence="4 5">DSM 18334</strain>
    </source>
</reference>
<evidence type="ECO:0000259" key="3">
    <source>
        <dbReference type="PROSITE" id="PS51186"/>
    </source>
</evidence>
<keyword evidence="5" id="KW-1185">Reference proteome</keyword>
<dbReference type="eggNOG" id="COG0456">
    <property type="taxonomic scope" value="Bacteria"/>
</dbReference>
<gene>
    <name evidence="4" type="ORF">PWYN_24165</name>
</gene>
<dbReference type="PROSITE" id="PS51186">
    <property type="entry name" value="GNAT"/>
    <property type="match status" value="1"/>
</dbReference>
<dbReference type="InterPro" id="IPR000182">
    <property type="entry name" value="GNAT_dom"/>
</dbReference>
<evidence type="ECO:0000256" key="1">
    <source>
        <dbReference type="ARBA" id="ARBA00022679"/>
    </source>
</evidence>
<protein>
    <submittedName>
        <fullName evidence="4">GNAT family acetyltransferase</fullName>
    </submittedName>
</protein>
<dbReference type="AlphaFoldDB" id="A0A098M547"/>
<dbReference type="InterPro" id="IPR045039">
    <property type="entry name" value="NSI-like"/>
</dbReference>
<keyword evidence="2" id="KW-0012">Acyltransferase</keyword>
<dbReference type="STRING" id="268407.PWYN_24165"/>
<accession>A0A098M547</accession>
<dbReference type="GO" id="GO:0008080">
    <property type="term" value="F:N-acetyltransferase activity"/>
    <property type="evidence" value="ECO:0007669"/>
    <property type="project" value="InterPro"/>
</dbReference>
<dbReference type="InterPro" id="IPR016181">
    <property type="entry name" value="Acyl_CoA_acyltransferase"/>
</dbReference>
<dbReference type="Proteomes" id="UP000029734">
    <property type="component" value="Unassembled WGS sequence"/>
</dbReference>
<evidence type="ECO:0000313" key="4">
    <source>
        <dbReference type="EMBL" id="KGE17670.1"/>
    </source>
</evidence>
<dbReference type="PANTHER" id="PTHR43626:SF4">
    <property type="entry name" value="GCN5-RELATED N-ACETYLTRANSFERASE 2, CHLOROPLASTIC"/>
    <property type="match status" value="1"/>
</dbReference>
<reference evidence="4 5" key="2">
    <citation type="submission" date="2014-10" db="EMBL/GenBank/DDBJ databases">
        <title>Comparative genomics of the Paenibacillus odorifer group.</title>
        <authorList>
            <person name="Tsai Y.-C."/>
            <person name="Martin N."/>
            <person name="Korlach J."/>
            <person name="Wiedmann M."/>
        </authorList>
    </citation>
    <scope>NUCLEOTIDE SEQUENCE [LARGE SCALE GENOMIC DNA]</scope>
    <source>
        <strain evidence="4 5">DSM 18334</strain>
    </source>
</reference>
<sequence length="136" mass="15338">MSIYYASNIEEITKEALQELFLSVEWESGKYPNELLQAIRGSHSIVAAWEGDKLIGLINALSDGALTVYFHYMLVHPSYSSKGIGRELMSMMLDRYKGCKTKVLISYPHAVDFYKKIGFNTEDGATPMFISELITV</sequence>
<dbReference type="OrthoDB" id="8453373at2"/>
<evidence type="ECO:0000313" key="5">
    <source>
        <dbReference type="Proteomes" id="UP000029734"/>
    </source>
</evidence>
<dbReference type="GO" id="GO:0005737">
    <property type="term" value="C:cytoplasm"/>
    <property type="evidence" value="ECO:0007669"/>
    <property type="project" value="TreeGrafter"/>
</dbReference>
<organism evidence="4 5">
    <name type="scientific">Paenibacillus wynnii</name>
    <dbReference type="NCBI Taxonomy" id="268407"/>
    <lineage>
        <taxon>Bacteria</taxon>
        <taxon>Bacillati</taxon>
        <taxon>Bacillota</taxon>
        <taxon>Bacilli</taxon>
        <taxon>Bacillales</taxon>
        <taxon>Paenibacillaceae</taxon>
        <taxon>Paenibacillus</taxon>
    </lineage>
</organism>
<dbReference type="Pfam" id="PF13673">
    <property type="entry name" value="Acetyltransf_10"/>
    <property type="match status" value="1"/>
</dbReference>
<keyword evidence="1 4" id="KW-0808">Transferase</keyword>
<dbReference type="PANTHER" id="PTHR43626">
    <property type="entry name" value="ACYL-COA N-ACYLTRANSFERASE"/>
    <property type="match status" value="1"/>
</dbReference>
<comment type="caution">
    <text evidence="4">The sequence shown here is derived from an EMBL/GenBank/DDBJ whole genome shotgun (WGS) entry which is preliminary data.</text>
</comment>
<dbReference type="SUPFAM" id="SSF55729">
    <property type="entry name" value="Acyl-CoA N-acyltransferases (Nat)"/>
    <property type="match status" value="1"/>
</dbReference>
<dbReference type="EMBL" id="JQCR01000003">
    <property type="protein sequence ID" value="KGE17670.1"/>
    <property type="molecule type" value="Genomic_DNA"/>
</dbReference>
<evidence type="ECO:0000256" key="2">
    <source>
        <dbReference type="ARBA" id="ARBA00023315"/>
    </source>
</evidence>
<feature type="domain" description="N-acetyltransferase" evidence="3">
    <location>
        <begin position="7"/>
        <end position="136"/>
    </location>
</feature>
<name>A0A098M547_9BACL</name>
<proteinExistence type="predicted"/>
<dbReference type="Gene3D" id="3.40.630.30">
    <property type="match status" value="1"/>
</dbReference>